<dbReference type="PROSITE" id="PS50897">
    <property type="entry name" value="CTLH"/>
    <property type="match status" value="1"/>
</dbReference>
<dbReference type="GO" id="GO:0034657">
    <property type="term" value="C:GID complex"/>
    <property type="evidence" value="ECO:0007669"/>
    <property type="project" value="TreeGrafter"/>
</dbReference>
<dbReference type="InterPro" id="IPR024964">
    <property type="entry name" value="CTLH/CRA"/>
</dbReference>
<keyword evidence="3" id="KW-1185">Reference proteome</keyword>
<dbReference type="PANTHER" id="PTHR12170:SF11">
    <property type="entry name" value="PROTEIN RMD5 HOMOLOG"/>
    <property type="match status" value="1"/>
</dbReference>
<feature type="domain" description="CTLH" evidence="1">
    <location>
        <begin position="146"/>
        <end position="203"/>
    </location>
</feature>
<evidence type="ECO:0000313" key="3">
    <source>
        <dbReference type="Proteomes" id="UP001346149"/>
    </source>
</evidence>
<dbReference type="InterPro" id="IPR006595">
    <property type="entry name" value="CTLH_C"/>
</dbReference>
<reference evidence="2 3" key="1">
    <citation type="journal article" date="2023" name="Hortic Res">
        <title>Pangenome of water caltrop reveals structural variations and asymmetric subgenome divergence after allopolyploidization.</title>
        <authorList>
            <person name="Zhang X."/>
            <person name="Chen Y."/>
            <person name="Wang L."/>
            <person name="Yuan Y."/>
            <person name="Fang M."/>
            <person name="Shi L."/>
            <person name="Lu R."/>
            <person name="Comes H.P."/>
            <person name="Ma Y."/>
            <person name="Chen Y."/>
            <person name="Huang G."/>
            <person name="Zhou Y."/>
            <person name="Zheng Z."/>
            <person name="Qiu Y."/>
        </authorList>
    </citation>
    <scope>NUCLEOTIDE SEQUENCE [LARGE SCALE GENOMIC DNA]</scope>
    <source>
        <strain evidence="2">F231</strain>
    </source>
</reference>
<name>A0AAN7M2R8_TRANT</name>
<proteinExistence type="predicted"/>
<dbReference type="Pfam" id="PF10607">
    <property type="entry name" value="CTLH"/>
    <property type="match status" value="1"/>
</dbReference>
<evidence type="ECO:0000313" key="2">
    <source>
        <dbReference type="EMBL" id="KAK4790643.1"/>
    </source>
</evidence>
<sequence>MEINIIKDAFERVANKQRASCSKTQEGVNDFSREIRASIERLQSGHESLCKAVLAELKNKLKEKSLLSQLGATYRELMAYLNRYAKLLEKSFNPDISKAFRHVDPEIDTINQIIVRHLYRQGLFEIGDFFSLEAMKQEPALLIKSPYVNFYQILESLTSGDLEPALKWAMEKSSELRANGSDHQLKLHQRRFLEILEEAGLDIALQYAGTYLPLLPLIIRMK</sequence>
<comment type="caution">
    <text evidence="2">The sequence shown here is derived from an EMBL/GenBank/DDBJ whole genome shotgun (WGS) entry which is preliminary data.</text>
</comment>
<protein>
    <recommendedName>
        <fullName evidence="1">CTLH domain-containing protein</fullName>
    </recommendedName>
</protein>
<dbReference type="Proteomes" id="UP001346149">
    <property type="component" value="Unassembled WGS sequence"/>
</dbReference>
<dbReference type="GO" id="GO:0043161">
    <property type="term" value="P:proteasome-mediated ubiquitin-dependent protein catabolic process"/>
    <property type="evidence" value="ECO:0007669"/>
    <property type="project" value="InterPro"/>
</dbReference>
<dbReference type="EMBL" id="JAXQNO010000010">
    <property type="protein sequence ID" value="KAK4790643.1"/>
    <property type="molecule type" value="Genomic_DNA"/>
</dbReference>
<dbReference type="AlphaFoldDB" id="A0AAN7M2R8"/>
<dbReference type="InterPro" id="IPR045098">
    <property type="entry name" value="Fyv10_fam"/>
</dbReference>
<dbReference type="SMART" id="SM00668">
    <property type="entry name" value="CTLH"/>
    <property type="match status" value="1"/>
</dbReference>
<dbReference type="GO" id="GO:0005737">
    <property type="term" value="C:cytoplasm"/>
    <property type="evidence" value="ECO:0007669"/>
    <property type="project" value="TreeGrafter"/>
</dbReference>
<accession>A0AAN7M2R8</accession>
<organism evidence="2 3">
    <name type="scientific">Trapa natans</name>
    <name type="common">Water chestnut</name>
    <dbReference type="NCBI Taxonomy" id="22666"/>
    <lineage>
        <taxon>Eukaryota</taxon>
        <taxon>Viridiplantae</taxon>
        <taxon>Streptophyta</taxon>
        <taxon>Embryophyta</taxon>
        <taxon>Tracheophyta</taxon>
        <taxon>Spermatophyta</taxon>
        <taxon>Magnoliopsida</taxon>
        <taxon>eudicotyledons</taxon>
        <taxon>Gunneridae</taxon>
        <taxon>Pentapetalae</taxon>
        <taxon>rosids</taxon>
        <taxon>malvids</taxon>
        <taxon>Myrtales</taxon>
        <taxon>Lythraceae</taxon>
        <taxon>Trapa</taxon>
    </lineage>
</organism>
<dbReference type="PANTHER" id="PTHR12170">
    <property type="entry name" value="MACROPHAGE ERYTHROBLAST ATTACHER-RELATED"/>
    <property type="match status" value="1"/>
</dbReference>
<gene>
    <name evidence="2" type="ORF">SAY86_017947</name>
</gene>
<evidence type="ECO:0000259" key="1">
    <source>
        <dbReference type="PROSITE" id="PS50897"/>
    </source>
</evidence>
<dbReference type="GO" id="GO:0005634">
    <property type="term" value="C:nucleus"/>
    <property type="evidence" value="ECO:0007669"/>
    <property type="project" value="TreeGrafter"/>
</dbReference>
<dbReference type="GO" id="GO:0004842">
    <property type="term" value="F:ubiquitin-protein transferase activity"/>
    <property type="evidence" value="ECO:0007669"/>
    <property type="project" value="InterPro"/>
</dbReference>